<sequence length="297" mass="33467">MSSFEKSTKKTVKLNVGGVYFKTSLLTLTKDPDSMLAAMFSGRFEEDLDEDGSFFIDRDGDLFRYILNYLRNGELLCCEETLNRIKRQLFAEAQFFNLEGLIDKLSPVPKIFTESSIITSRDEENTLLSWITDFPSDTRWHLLYKATRDGWNPENFHEKCDGKCPTLVVIKSDDNVFGGYAEKPWFTPSERYNCIPCPSSFLFSLHNPKGFAPKKIYPDPSKDEDLVVGGIACGSSLGPAFGSKGGSDIATLHIEKNRRFGWTTFGSGFGASLKNEYLVVGRREFLTTDLEVFGLPQ</sequence>
<accession>A0ABN8NBJ5</accession>
<dbReference type="SUPFAM" id="SSF54695">
    <property type="entry name" value="POZ domain"/>
    <property type="match status" value="1"/>
</dbReference>
<evidence type="ECO:0000313" key="3">
    <source>
        <dbReference type="Proteomes" id="UP001159427"/>
    </source>
</evidence>
<organism evidence="2 3">
    <name type="scientific">Porites evermanni</name>
    <dbReference type="NCBI Taxonomy" id="104178"/>
    <lineage>
        <taxon>Eukaryota</taxon>
        <taxon>Metazoa</taxon>
        <taxon>Cnidaria</taxon>
        <taxon>Anthozoa</taxon>
        <taxon>Hexacorallia</taxon>
        <taxon>Scleractinia</taxon>
        <taxon>Fungiina</taxon>
        <taxon>Poritidae</taxon>
        <taxon>Porites</taxon>
    </lineage>
</organism>
<dbReference type="PANTHER" id="PTHR14499:SF136">
    <property type="entry name" value="GH08630P"/>
    <property type="match status" value="1"/>
</dbReference>
<evidence type="ECO:0000313" key="2">
    <source>
        <dbReference type="EMBL" id="CAH3047260.1"/>
    </source>
</evidence>
<evidence type="ECO:0000259" key="1">
    <source>
        <dbReference type="PROSITE" id="PS51886"/>
    </source>
</evidence>
<dbReference type="SMART" id="SM00225">
    <property type="entry name" value="BTB"/>
    <property type="match status" value="1"/>
</dbReference>
<keyword evidence="3" id="KW-1185">Reference proteome</keyword>
<dbReference type="InterPro" id="IPR006571">
    <property type="entry name" value="TLDc_dom"/>
</dbReference>
<dbReference type="PROSITE" id="PS51886">
    <property type="entry name" value="TLDC"/>
    <property type="match status" value="1"/>
</dbReference>
<gene>
    <name evidence="2" type="ORF">PEVE_00041388</name>
</gene>
<name>A0ABN8NBJ5_9CNID</name>
<reference evidence="2 3" key="1">
    <citation type="submission" date="2022-05" db="EMBL/GenBank/DDBJ databases">
        <authorList>
            <consortium name="Genoscope - CEA"/>
            <person name="William W."/>
        </authorList>
    </citation>
    <scope>NUCLEOTIDE SEQUENCE [LARGE SCALE GENOMIC DNA]</scope>
</reference>
<dbReference type="EMBL" id="CALNXI010000785">
    <property type="protein sequence ID" value="CAH3047260.1"/>
    <property type="molecule type" value="Genomic_DNA"/>
</dbReference>
<dbReference type="SMART" id="SM00584">
    <property type="entry name" value="TLDc"/>
    <property type="match status" value="1"/>
</dbReference>
<dbReference type="PANTHER" id="PTHR14499">
    <property type="entry name" value="POTASSIUM CHANNEL TETRAMERIZATION DOMAIN-CONTAINING"/>
    <property type="match status" value="1"/>
</dbReference>
<dbReference type="Gene3D" id="3.30.710.10">
    <property type="entry name" value="Potassium Channel Kv1.1, Chain A"/>
    <property type="match status" value="1"/>
</dbReference>
<comment type="caution">
    <text evidence="2">The sequence shown here is derived from an EMBL/GenBank/DDBJ whole genome shotgun (WGS) entry which is preliminary data.</text>
</comment>
<dbReference type="Proteomes" id="UP001159427">
    <property type="component" value="Unassembled WGS sequence"/>
</dbReference>
<dbReference type="Pfam" id="PF02214">
    <property type="entry name" value="BTB_2"/>
    <property type="match status" value="1"/>
</dbReference>
<dbReference type="InterPro" id="IPR000210">
    <property type="entry name" value="BTB/POZ_dom"/>
</dbReference>
<dbReference type="InterPro" id="IPR011333">
    <property type="entry name" value="SKP1/BTB/POZ_sf"/>
</dbReference>
<dbReference type="InterPro" id="IPR003131">
    <property type="entry name" value="T1-type_BTB"/>
</dbReference>
<protein>
    <recommendedName>
        <fullName evidence="1">TLDc domain-containing protein</fullName>
    </recommendedName>
</protein>
<dbReference type="Pfam" id="PF07534">
    <property type="entry name" value="TLD"/>
    <property type="match status" value="1"/>
</dbReference>
<feature type="domain" description="TLDc" evidence="1">
    <location>
        <begin position="116"/>
        <end position="296"/>
    </location>
</feature>
<proteinExistence type="predicted"/>